<dbReference type="PROSITE" id="PS50088">
    <property type="entry name" value="ANK_REPEAT"/>
    <property type="match status" value="1"/>
</dbReference>
<dbReference type="PROSITE" id="PS50297">
    <property type="entry name" value="ANK_REP_REGION"/>
    <property type="match status" value="1"/>
</dbReference>
<dbReference type="Gene3D" id="1.25.40.20">
    <property type="entry name" value="Ankyrin repeat-containing domain"/>
    <property type="match status" value="1"/>
</dbReference>
<feature type="repeat" description="ANK" evidence="1">
    <location>
        <begin position="122"/>
        <end position="154"/>
    </location>
</feature>
<reference evidence="2" key="1">
    <citation type="submission" date="2020-06" db="EMBL/GenBank/DDBJ databases">
        <authorList>
            <consortium name="Plant Systems Biology data submission"/>
        </authorList>
    </citation>
    <scope>NUCLEOTIDE SEQUENCE</scope>
    <source>
        <strain evidence="2">D6</strain>
    </source>
</reference>
<proteinExistence type="predicted"/>
<accession>A0A9N8DZS4</accession>
<dbReference type="SMART" id="SM00248">
    <property type="entry name" value="ANK"/>
    <property type="match status" value="2"/>
</dbReference>
<keyword evidence="1" id="KW-0040">ANK repeat</keyword>
<dbReference type="InterPro" id="IPR036770">
    <property type="entry name" value="Ankyrin_rpt-contain_sf"/>
</dbReference>
<dbReference type="EMBL" id="CAICTM010000507">
    <property type="protein sequence ID" value="CAB9511896.1"/>
    <property type="molecule type" value="Genomic_DNA"/>
</dbReference>
<dbReference type="SUPFAM" id="SSF48403">
    <property type="entry name" value="Ankyrin repeat"/>
    <property type="match status" value="1"/>
</dbReference>
<dbReference type="InterPro" id="IPR002110">
    <property type="entry name" value="Ankyrin_rpt"/>
</dbReference>
<name>A0A9N8DZS4_9STRA</name>
<organism evidence="2 3">
    <name type="scientific">Seminavis robusta</name>
    <dbReference type="NCBI Taxonomy" id="568900"/>
    <lineage>
        <taxon>Eukaryota</taxon>
        <taxon>Sar</taxon>
        <taxon>Stramenopiles</taxon>
        <taxon>Ochrophyta</taxon>
        <taxon>Bacillariophyta</taxon>
        <taxon>Bacillariophyceae</taxon>
        <taxon>Bacillariophycidae</taxon>
        <taxon>Naviculales</taxon>
        <taxon>Naviculaceae</taxon>
        <taxon>Seminavis</taxon>
    </lineage>
</organism>
<gene>
    <name evidence="2" type="ORF">SEMRO_508_G156840.1</name>
</gene>
<protein>
    <submittedName>
        <fullName evidence="2">Uncharacterized protein</fullName>
    </submittedName>
</protein>
<dbReference type="AlphaFoldDB" id="A0A9N8DZS4"/>
<sequence>MSEYTNQLPAFLQLFEQNMEEAAEQFNLHYSEWLQDWPANGLQFDQKHPDCNLNAIEVCARHSGVEAFQAIKRELPDAISYVDDEGRSILQLVVKWNVGHVALVDYILQNGGMSLIDQPSPDGKTPLWTAINDAQIHVTKLLIYRGASLTPPTDGKFSPLKALKKSMYVARFLRPLRHWLVEMKEKIERFPSETTPPKKKQKLVEMKPALPVGEDLVRHIVSLLSLKECATLQCVSRSFQKDYRYLRLCFRAGKDFVQAAPSMKMYANIQLSAEEFSILHGGKDCYDEAPVWYDTTTEMQLVFGGALRLRVPNEN</sequence>
<dbReference type="OrthoDB" id="3200163at2759"/>
<dbReference type="Proteomes" id="UP001153069">
    <property type="component" value="Unassembled WGS sequence"/>
</dbReference>
<dbReference type="Pfam" id="PF00023">
    <property type="entry name" value="Ank"/>
    <property type="match status" value="1"/>
</dbReference>
<evidence type="ECO:0000313" key="2">
    <source>
        <dbReference type="EMBL" id="CAB9511896.1"/>
    </source>
</evidence>
<evidence type="ECO:0000256" key="1">
    <source>
        <dbReference type="PROSITE-ProRule" id="PRU00023"/>
    </source>
</evidence>
<comment type="caution">
    <text evidence="2">The sequence shown here is derived from an EMBL/GenBank/DDBJ whole genome shotgun (WGS) entry which is preliminary data.</text>
</comment>
<keyword evidence="3" id="KW-1185">Reference proteome</keyword>
<evidence type="ECO:0000313" key="3">
    <source>
        <dbReference type="Proteomes" id="UP001153069"/>
    </source>
</evidence>